<keyword evidence="4" id="KW-0325">Glycoprotein</keyword>
<evidence type="ECO:0000256" key="4">
    <source>
        <dbReference type="ARBA" id="ARBA00023180"/>
    </source>
</evidence>
<evidence type="ECO:0000313" key="7">
    <source>
        <dbReference type="EMBL" id="GAB0181513.1"/>
    </source>
</evidence>
<evidence type="ECO:0000256" key="5">
    <source>
        <dbReference type="SAM" id="MobiDB-lite"/>
    </source>
</evidence>
<evidence type="ECO:0000259" key="6">
    <source>
        <dbReference type="Pfam" id="PF00135"/>
    </source>
</evidence>
<keyword evidence="3" id="KW-0732">Signal</keyword>
<feature type="region of interest" description="Disordered" evidence="5">
    <location>
        <begin position="352"/>
        <end position="387"/>
    </location>
</feature>
<name>A0ABC9W8B6_GRUJA</name>
<proteinExistence type="predicted"/>
<dbReference type="GO" id="GO:0005576">
    <property type="term" value="C:extracellular region"/>
    <property type="evidence" value="ECO:0007669"/>
    <property type="project" value="UniProtKB-SubCell"/>
</dbReference>
<dbReference type="Gene3D" id="3.40.50.1820">
    <property type="entry name" value="alpha/beta hydrolase"/>
    <property type="match status" value="1"/>
</dbReference>
<evidence type="ECO:0000256" key="3">
    <source>
        <dbReference type="ARBA" id="ARBA00022729"/>
    </source>
</evidence>
<dbReference type="PANTHER" id="PTHR14093:SF19">
    <property type="entry name" value="THYROGLOBULIN"/>
    <property type="match status" value="1"/>
</dbReference>
<evidence type="ECO:0000256" key="1">
    <source>
        <dbReference type="ARBA" id="ARBA00004613"/>
    </source>
</evidence>
<dbReference type="EMBL" id="BAAFJT010000002">
    <property type="protein sequence ID" value="GAB0181513.1"/>
    <property type="molecule type" value="Genomic_DNA"/>
</dbReference>
<dbReference type="InterPro" id="IPR052001">
    <property type="entry name" value="MHC-II_Gamma/Thyroglobulin"/>
</dbReference>
<dbReference type="AlphaFoldDB" id="A0ABC9W8B6"/>
<dbReference type="PANTHER" id="PTHR14093">
    <property type="entry name" value="HLA CLASS II GAMMA CHAIN"/>
    <property type="match status" value="1"/>
</dbReference>
<feature type="domain" description="Carboxylesterase type B" evidence="6">
    <location>
        <begin position="36"/>
        <end position="342"/>
    </location>
</feature>
<feature type="compositionally biased region" description="Low complexity" evidence="5">
    <location>
        <begin position="354"/>
        <end position="371"/>
    </location>
</feature>
<dbReference type="Proteomes" id="UP001623348">
    <property type="component" value="Unassembled WGS sequence"/>
</dbReference>
<protein>
    <submittedName>
        <fullName evidence="7">Thyroglobulin</fullName>
    </submittedName>
</protein>
<keyword evidence="2" id="KW-0964">Secreted</keyword>
<comment type="subcellular location">
    <subcellularLocation>
        <location evidence="1">Secreted</location>
    </subcellularLocation>
</comment>
<organism evidence="7 8">
    <name type="scientific">Grus japonensis</name>
    <name type="common">Japanese crane</name>
    <name type="synonym">Red-crowned crane</name>
    <dbReference type="NCBI Taxonomy" id="30415"/>
    <lineage>
        <taxon>Eukaryota</taxon>
        <taxon>Metazoa</taxon>
        <taxon>Chordata</taxon>
        <taxon>Craniata</taxon>
        <taxon>Vertebrata</taxon>
        <taxon>Euteleostomi</taxon>
        <taxon>Archelosauria</taxon>
        <taxon>Archosauria</taxon>
        <taxon>Dinosauria</taxon>
        <taxon>Saurischia</taxon>
        <taxon>Theropoda</taxon>
        <taxon>Coelurosauria</taxon>
        <taxon>Aves</taxon>
        <taxon>Neognathae</taxon>
        <taxon>Neoaves</taxon>
        <taxon>Gruiformes</taxon>
        <taxon>Gruidae</taxon>
        <taxon>Grus</taxon>
    </lineage>
</organism>
<sequence length="387" mass="43443">MRIVRCAHKWRENWDGQDRTSASRFFKKEEKPFRKGGSAFSPASIITKRRAQTQAAVLAEDGGCPSSTSEEIVSCLRQLPARVLNDAQTKLLAISGPFQYWGPVMDGIYLREPLAKALQRPRLRKIDLLIGSAQQDGLISRAKAIKKFEESQGRANSKTAFYQALQNSLGGEESNSLIEDAATWYYSLEHSTDDYSSFSRALENATRDQFITCPIINMASHWAAASRGNVFMYHVPESSSQSSSGQELLLDVQYAFGLPFYPKYEEQFTLEEKSLSLKIMQYISNFINSGNPNYPHSFSRRMSGMMPPWPMYLPNDDGDNYKEFTASLPTLKRLKKADCSFWSDYIRRLKASTGSASNGESSAENNPSEAPTSQESQPLGDKVAYSR</sequence>
<accession>A0ABC9W8B6</accession>
<keyword evidence="8" id="KW-1185">Reference proteome</keyword>
<dbReference type="SUPFAM" id="SSF53474">
    <property type="entry name" value="alpha/beta-Hydrolases"/>
    <property type="match status" value="1"/>
</dbReference>
<evidence type="ECO:0000313" key="8">
    <source>
        <dbReference type="Proteomes" id="UP001623348"/>
    </source>
</evidence>
<reference evidence="7 8" key="1">
    <citation type="submission" date="2024-06" db="EMBL/GenBank/DDBJ databases">
        <title>The draft genome of Grus japonensis, version 3.</title>
        <authorList>
            <person name="Nabeshima K."/>
            <person name="Suzuki S."/>
            <person name="Onuma M."/>
        </authorList>
    </citation>
    <scope>NUCLEOTIDE SEQUENCE [LARGE SCALE GENOMIC DNA]</scope>
    <source>
        <strain evidence="7 8">451A</strain>
    </source>
</reference>
<gene>
    <name evidence="7" type="ORF">GRJ2_000616600</name>
</gene>
<dbReference type="InterPro" id="IPR002018">
    <property type="entry name" value="CarbesteraseB"/>
</dbReference>
<dbReference type="InterPro" id="IPR029058">
    <property type="entry name" value="AB_hydrolase_fold"/>
</dbReference>
<evidence type="ECO:0000256" key="2">
    <source>
        <dbReference type="ARBA" id="ARBA00022525"/>
    </source>
</evidence>
<comment type="caution">
    <text evidence="7">The sequence shown here is derived from an EMBL/GenBank/DDBJ whole genome shotgun (WGS) entry which is preliminary data.</text>
</comment>
<dbReference type="Pfam" id="PF00135">
    <property type="entry name" value="COesterase"/>
    <property type="match status" value="1"/>
</dbReference>